<comment type="subcellular location">
    <subcellularLocation>
        <location evidence="2">Golgi apparatus membrane</location>
        <topology evidence="2">Single-pass type II membrane protein</topology>
    </subcellularLocation>
</comment>
<keyword evidence="2" id="KW-0735">Signal-anchor</keyword>
<dbReference type="EMBL" id="OZ019904">
    <property type="protein sequence ID" value="CAK9199453.1"/>
    <property type="molecule type" value="Genomic_DNA"/>
</dbReference>
<dbReference type="Pfam" id="PF03407">
    <property type="entry name" value="Nucleotid_trans"/>
    <property type="match status" value="1"/>
</dbReference>
<gene>
    <name evidence="5" type="ORF">CSSPTR1EN2_LOCUS4944</name>
</gene>
<evidence type="ECO:0000256" key="3">
    <source>
        <dbReference type="SAM" id="MobiDB-lite"/>
    </source>
</evidence>
<dbReference type="InterPro" id="IPR005069">
    <property type="entry name" value="Nucl-diP-sugar_transferase"/>
</dbReference>
<dbReference type="InterPro" id="IPR044821">
    <property type="entry name" value="At1g28695/At4g15970-like"/>
</dbReference>
<evidence type="ECO:0000256" key="2">
    <source>
        <dbReference type="RuleBase" id="RU363055"/>
    </source>
</evidence>
<organism evidence="5 6">
    <name type="scientific">Sphagnum troendelagicum</name>
    <dbReference type="NCBI Taxonomy" id="128251"/>
    <lineage>
        <taxon>Eukaryota</taxon>
        <taxon>Viridiplantae</taxon>
        <taxon>Streptophyta</taxon>
        <taxon>Embryophyta</taxon>
        <taxon>Bryophyta</taxon>
        <taxon>Sphagnophytina</taxon>
        <taxon>Sphagnopsida</taxon>
        <taxon>Sphagnales</taxon>
        <taxon>Sphagnaceae</taxon>
        <taxon>Sphagnum</taxon>
    </lineage>
</organism>
<dbReference type="PANTHER" id="PTHR46038">
    <property type="entry name" value="EXPRESSED PROTEIN-RELATED"/>
    <property type="match status" value="1"/>
</dbReference>
<reference evidence="5" key="1">
    <citation type="submission" date="2024-02" db="EMBL/GenBank/DDBJ databases">
        <authorList>
            <consortium name="ELIXIR-Norway"/>
            <consortium name="Elixir Norway"/>
        </authorList>
    </citation>
    <scope>NUCLEOTIDE SEQUENCE</scope>
</reference>
<accession>A0ABP0TL88</accession>
<feature type="domain" description="Nucleotide-diphospho-sugar transferase" evidence="4">
    <location>
        <begin position="246"/>
        <end position="446"/>
    </location>
</feature>
<protein>
    <recommendedName>
        <fullName evidence="2">Glycosyltransferase</fullName>
        <ecNumber evidence="2">2.4.2.-</ecNumber>
    </recommendedName>
</protein>
<keyword evidence="2" id="KW-0328">Glycosyltransferase</keyword>
<keyword evidence="2" id="KW-0812">Transmembrane</keyword>
<evidence type="ECO:0000313" key="6">
    <source>
        <dbReference type="Proteomes" id="UP001497512"/>
    </source>
</evidence>
<name>A0ABP0TL88_9BRYO</name>
<feature type="region of interest" description="Disordered" evidence="3">
    <location>
        <begin position="86"/>
        <end position="118"/>
    </location>
</feature>
<feature type="compositionally biased region" description="Low complexity" evidence="3">
    <location>
        <begin position="95"/>
        <end position="106"/>
    </location>
</feature>
<keyword evidence="2" id="KW-0808">Transferase</keyword>
<feature type="region of interest" description="Disordered" evidence="3">
    <location>
        <begin position="148"/>
        <end position="169"/>
    </location>
</feature>
<dbReference type="Proteomes" id="UP001497512">
    <property type="component" value="Chromosome 12"/>
</dbReference>
<comment type="similarity">
    <text evidence="1 2">Belongs to the glycosyltransferase 77 family.</text>
</comment>
<evidence type="ECO:0000259" key="4">
    <source>
        <dbReference type="Pfam" id="PF03407"/>
    </source>
</evidence>
<dbReference type="SUPFAM" id="SSF53448">
    <property type="entry name" value="Nucleotide-diphospho-sugar transferases"/>
    <property type="match status" value="1"/>
</dbReference>
<dbReference type="PANTHER" id="PTHR46038:SF38">
    <property type="entry name" value="GLYCOSYLTRANSFERASE-RELATED"/>
    <property type="match status" value="1"/>
</dbReference>
<proteinExistence type="inferred from homology"/>
<sequence length="494" mass="56086">MSNMGINMSIKEKIIAFVAAAALLGLPCLIFSFYDKPSVLHLRSTMSNINFNYLMSRQIDTDQKSGAAGCAEPLKLERPGLLQVESDRTPEAGSPPQQQQLQTPQQYESVQEAQHPVDDRLKLRPETAAFGLGVGEEVPRGKHEELDDLGRLHDPVDSPGGHGPADQTRNASEKILGQEAEPRLQEEVEDSKVLEEMLAKASMQQPAGGINNKTVIITSLNQAWAANNSMIDLFLESFRNGEGTQHLLNHLIIVALDQKAYKRCMELHQFCYKLKTQGVDFSAEQAFMTTDYVKMVWKRFEYLGRVLSLGYSFIFSDADILWFRDPFPVFDARKDFQISCDRYVGKPESHKNSANAGFYFARSNSRTIAFYKYWYATRTRNPAPANEQVAFHAIIKEEDFQHVGLKYSFLESRHFSSFCQRSNDMGKVVTMHANCCLGLQRKLDDLRLSLDDWASYKALSPQQKASDHIALWRAPKQCRKSKWTTRLKNATRHQ</sequence>
<keyword evidence="2" id="KW-0961">Cell wall biogenesis/degradation</keyword>
<evidence type="ECO:0000313" key="5">
    <source>
        <dbReference type="EMBL" id="CAK9199453.1"/>
    </source>
</evidence>
<dbReference type="InterPro" id="IPR029044">
    <property type="entry name" value="Nucleotide-diphossugar_trans"/>
</dbReference>
<evidence type="ECO:0000256" key="1">
    <source>
        <dbReference type="ARBA" id="ARBA00007033"/>
    </source>
</evidence>
<dbReference type="EC" id="2.4.2.-" evidence="2"/>
<keyword evidence="2" id="KW-0333">Golgi apparatus</keyword>
<keyword evidence="6" id="KW-1185">Reference proteome</keyword>